<dbReference type="InterPro" id="IPR029063">
    <property type="entry name" value="SAM-dependent_MTases_sf"/>
</dbReference>
<dbReference type="PANTHER" id="PTHR43464:SF19">
    <property type="entry name" value="UBIQUINONE BIOSYNTHESIS O-METHYLTRANSFERASE, MITOCHONDRIAL"/>
    <property type="match status" value="1"/>
</dbReference>
<keyword evidence="1" id="KW-0489">Methyltransferase</keyword>
<keyword evidence="3" id="KW-0949">S-adenosyl-L-methionine</keyword>
<dbReference type="SUPFAM" id="SSF53335">
    <property type="entry name" value="S-adenosyl-L-methionine-dependent methyltransferases"/>
    <property type="match status" value="1"/>
</dbReference>
<dbReference type="PANTHER" id="PTHR43464">
    <property type="entry name" value="METHYLTRANSFERASE"/>
    <property type="match status" value="1"/>
</dbReference>
<proteinExistence type="predicted"/>
<accession>A0ABN3AHF5</accession>
<evidence type="ECO:0000259" key="4">
    <source>
        <dbReference type="Pfam" id="PF13649"/>
    </source>
</evidence>
<sequence length="258" mass="27984">MDRDVLRYYERGEEDRRLREGDGRLELWRTQDVLRRVLPPPPARVLDVGGGPGVHAEWLAADGHAVRLVDPVPLHVEQASRIPGVTARHGDARDLPVPDASADAVLLLGPLYHLVDRADRVRALREAARAVRPGGVVAAASIGRYAALHDMLRKGRYRGERAIVDASVTSGVLRATPDMGFTTAYLHEPQEPPHEFADAGLPGARSYGLEGAAWLFGDLGRLLEDDRATVLEALRAVESVPSLLGVSGHVITVAARPR</sequence>
<comment type="caution">
    <text evidence="5">The sequence shown here is derived from an EMBL/GenBank/DDBJ whole genome shotgun (WGS) entry which is preliminary data.</text>
</comment>
<evidence type="ECO:0000256" key="1">
    <source>
        <dbReference type="ARBA" id="ARBA00022603"/>
    </source>
</evidence>
<evidence type="ECO:0000313" key="5">
    <source>
        <dbReference type="EMBL" id="GAA2169025.1"/>
    </source>
</evidence>
<dbReference type="Pfam" id="PF13649">
    <property type="entry name" value="Methyltransf_25"/>
    <property type="match status" value="1"/>
</dbReference>
<dbReference type="EMBL" id="BAAAMR010000167">
    <property type="protein sequence ID" value="GAA2169025.1"/>
    <property type="molecule type" value="Genomic_DNA"/>
</dbReference>
<dbReference type="Proteomes" id="UP001501020">
    <property type="component" value="Unassembled WGS sequence"/>
</dbReference>
<dbReference type="Gene3D" id="3.40.50.150">
    <property type="entry name" value="Vaccinia Virus protein VP39"/>
    <property type="match status" value="1"/>
</dbReference>
<gene>
    <name evidence="5" type="ORF">GCM10009727_91450</name>
</gene>
<keyword evidence="6" id="KW-1185">Reference proteome</keyword>
<feature type="domain" description="Methyltransferase" evidence="4">
    <location>
        <begin position="45"/>
        <end position="135"/>
    </location>
</feature>
<protein>
    <recommendedName>
        <fullName evidence="4">Methyltransferase domain-containing protein</fullName>
    </recommendedName>
</protein>
<dbReference type="RefSeq" id="WP_344283645.1">
    <property type="nucleotide sequence ID" value="NZ_BAAAMR010000167.1"/>
</dbReference>
<dbReference type="CDD" id="cd02440">
    <property type="entry name" value="AdoMet_MTases"/>
    <property type="match status" value="1"/>
</dbReference>
<evidence type="ECO:0000256" key="3">
    <source>
        <dbReference type="ARBA" id="ARBA00022691"/>
    </source>
</evidence>
<name>A0ABN3AHF5_9ACTN</name>
<organism evidence="5 6">
    <name type="scientific">Actinomadura napierensis</name>
    <dbReference type="NCBI Taxonomy" id="267854"/>
    <lineage>
        <taxon>Bacteria</taxon>
        <taxon>Bacillati</taxon>
        <taxon>Actinomycetota</taxon>
        <taxon>Actinomycetes</taxon>
        <taxon>Streptosporangiales</taxon>
        <taxon>Thermomonosporaceae</taxon>
        <taxon>Actinomadura</taxon>
    </lineage>
</organism>
<evidence type="ECO:0000256" key="2">
    <source>
        <dbReference type="ARBA" id="ARBA00022679"/>
    </source>
</evidence>
<reference evidence="5 6" key="1">
    <citation type="journal article" date="2019" name="Int. J. Syst. Evol. Microbiol.">
        <title>The Global Catalogue of Microorganisms (GCM) 10K type strain sequencing project: providing services to taxonomists for standard genome sequencing and annotation.</title>
        <authorList>
            <consortium name="The Broad Institute Genomics Platform"/>
            <consortium name="The Broad Institute Genome Sequencing Center for Infectious Disease"/>
            <person name="Wu L."/>
            <person name="Ma J."/>
        </authorList>
    </citation>
    <scope>NUCLEOTIDE SEQUENCE [LARGE SCALE GENOMIC DNA]</scope>
    <source>
        <strain evidence="5 6">JCM 13850</strain>
    </source>
</reference>
<dbReference type="InterPro" id="IPR041698">
    <property type="entry name" value="Methyltransf_25"/>
</dbReference>
<evidence type="ECO:0000313" key="6">
    <source>
        <dbReference type="Proteomes" id="UP001501020"/>
    </source>
</evidence>
<keyword evidence="2" id="KW-0808">Transferase</keyword>